<comment type="caution">
    <text evidence="3">The sequence shown here is derived from an EMBL/GenBank/DDBJ whole genome shotgun (WGS) entry which is preliminary data.</text>
</comment>
<dbReference type="RefSeq" id="WP_109839897.1">
    <property type="nucleotide sequence ID" value="NZ_QGKM01000111.1"/>
</dbReference>
<proteinExistence type="predicted"/>
<gene>
    <name evidence="3" type="ORF">DKW60_22470</name>
</gene>
<evidence type="ECO:0000313" key="4">
    <source>
        <dbReference type="Proteomes" id="UP000245539"/>
    </source>
</evidence>
<evidence type="ECO:0000259" key="2">
    <source>
        <dbReference type="Pfam" id="PF01345"/>
    </source>
</evidence>
<dbReference type="EMBL" id="QGKM01000111">
    <property type="protein sequence ID" value="PWQ92193.1"/>
    <property type="molecule type" value="Genomic_DNA"/>
</dbReference>
<dbReference type="Proteomes" id="UP000245539">
    <property type="component" value="Unassembled WGS sequence"/>
</dbReference>
<feature type="signal peptide" evidence="1">
    <location>
        <begin position="1"/>
        <end position="25"/>
    </location>
</feature>
<keyword evidence="1" id="KW-0732">Signal</keyword>
<name>A0A317C494_9GAMM</name>
<protein>
    <recommendedName>
        <fullName evidence="2">DUF11 domain-containing protein</fullName>
    </recommendedName>
</protein>
<dbReference type="AlphaFoldDB" id="A0A317C494"/>
<organism evidence="3 4">
    <name type="scientific">Leucothrix pacifica</name>
    <dbReference type="NCBI Taxonomy" id="1247513"/>
    <lineage>
        <taxon>Bacteria</taxon>
        <taxon>Pseudomonadati</taxon>
        <taxon>Pseudomonadota</taxon>
        <taxon>Gammaproteobacteria</taxon>
        <taxon>Thiotrichales</taxon>
        <taxon>Thiotrichaceae</taxon>
        <taxon>Leucothrix</taxon>
    </lineage>
</organism>
<dbReference type="NCBIfam" id="TIGR01451">
    <property type="entry name" value="B_ant_repeat"/>
    <property type="match status" value="1"/>
</dbReference>
<dbReference type="Pfam" id="PF01345">
    <property type="entry name" value="DUF11"/>
    <property type="match status" value="1"/>
</dbReference>
<reference evidence="3 4" key="1">
    <citation type="submission" date="2018-05" db="EMBL/GenBank/DDBJ databases">
        <title>Leucothrix arctica sp. nov., isolated from Arctic seawater.</title>
        <authorList>
            <person name="Choi A."/>
            <person name="Baek K."/>
        </authorList>
    </citation>
    <scope>NUCLEOTIDE SEQUENCE [LARGE SCALE GENOMIC DNA]</scope>
    <source>
        <strain evidence="3 4">JCM 18388</strain>
    </source>
</reference>
<feature type="domain" description="DUF11" evidence="2">
    <location>
        <begin position="52"/>
        <end position="116"/>
    </location>
</feature>
<keyword evidence="4" id="KW-1185">Reference proteome</keyword>
<dbReference type="OrthoDB" id="8908316at2"/>
<dbReference type="InterPro" id="IPR047589">
    <property type="entry name" value="DUF11_rpt"/>
</dbReference>
<evidence type="ECO:0000256" key="1">
    <source>
        <dbReference type="SAM" id="SignalP"/>
    </source>
</evidence>
<dbReference type="InterPro" id="IPR001434">
    <property type="entry name" value="OmcB-like_DUF11"/>
</dbReference>
<feature type="chain" id="PRO_5016382741" description="DUF11 domain-containing protein" evidence="1">
    <location>
        <begin position="26"/>
        <end position="165"/>
    </location>
</feature>
<evidence type="ECO:0000313" key="3">
    <source>
        <dbReference type="EMBL" id="PWQ92193.1"/>
    </source>
</evidence>
<accession>A0A317C494</accession>
<sequence>MKSINKMLIAGSVLGMAVLFGSAQAKQAPVEVISQVQELVQVVDQEGKKHLKAVKANEITPGDRILYTTTITNKGVQPSDKIVITNPVPAHSRYLGGTATGEHFIITYSADGGKSWGNAQSLKVRQKDGQWRAAQASDYTHIRWQYRGSLLPSEVKKISFQTQLL</sequence>